<evidence type="ECO:0000313" key="6">
    <source>
        <dbReference type="EMBL" id="MFC5513209.1"/>
    </source>
</evidence>
<keyword evidence="3" id="KW-0902">Two-component regulatory system</keyword>
<organism evidence="6 7">
    <name type="scientific">Massilia jejuensis</name>
    <dbReference type="NCBI Taxonomy" id="648894"/>
    <lineage>
        <taxon>Bacteria</taxon>
        <taxon>Pseudomonadati</taxon>
        <taxon>Pseudomonadota</taxon>
        <taxon>Betaproteobacteria</taxon>
        <taxon>Burkholderiales</taxon>
        <taxon>Oxalobacteraceae</taxon>
        <taxon>Telluria group</taxon>
        <taxon>Massilia</taxon>
    </lineage>
</organism>
<keyword evidence="1" id="KW-0808">Transferase</keyword>
<dbReference type="SUPFAM" id="SSF55874">
    <property type="entry name" value="ATPase domain of HSP90 chaperone/DNA topoisomerase II/histidine kinase"/>
    <property type="match status" value="1"/>
</dbReference>
<proteinExistence type="predicted"/>
<dbReference type="InterPro" id="IPR003594">
    <property type="entry name" value="HATPase_dom"/>
</dbReference>
<keyword evidence="7" id="KW-1185">Reference proteome</keyword>
<gene>
    <name evidence="6" type="ORF">ACFPOU_19080</name>
</gene>
<evidence type="ECO:0000256" key="4">
    <source>
        <dbReference type="SAM" id="Phobius"/>
    </source>
</evidence>
<evidence type="ECO:0000256" key="3">
    <source>
        <dbReference type="ARBA" id="ARBA00023012"/>
    </source>
</evidence>
<name>A0ABW0PKN9_9BURK</name>
<keyword evidence="4" id="KW-0812">Transmembrane</keyword>
<accession>A0ABW0PKN9</accession>
<reference evidence="7" key="1">
    <citation type="journal article" date="2019" name="Int. J. Syst. Evol. Microbiol.">
        <title>The Global Catalogue of Microorganisms (GCM) 10K type strain sequencing project: providing services to taxonomists for standard genome sequencing and annotation.</title>
        <authorList>
            <consortium name="The Broad Institute Genomics Platform"/>
            <consortium name="The Broad Institute Genome Sequencing Center for Infectious Disease"/>
            <person name="Wu L."/>
            <person name="Ma J."/>
        </authorList>
    </citation>
    <scope>NUCLEOTIDE SEQUENCE [LARGE SCALE GENOMIC DNA]</scope>
    <source>
        <strain evidence="7">CCUG 38813</strain>
    </source>
</reference>
<dbReference type="GO" id="GO:0005524">
    <property type="term" value="F:ATP binding"/>
    <property type="evidence" value="ECO:0007669"/>
    <property type="project" value="UniProtKB-KW"/>
</dbReference>
<dbReference type="EMBL" id="JBHSMS010000062">
    <property type="protein sequence ID" value="MFC5513209.1"/>
    <property type="molecule type" value="Genomic_DNA"/>
</dbReference>
<sequence>MDQDSVHTPLDAGSLTWWRSVAADLAVVTVVTVAVFLFAIQVELSERLSQWELRHESWQVDELPVTLMVLLSGLMWFSWRRARQAQREIRERVAAQKQVEALLAGNRDLARQLLMVQENERRALARELHDEFGQNCTAIRADATYILHARAGDNAGITASAQRIGATSEALYKLVKTMLRRLRPMTLDSLGLVPALQELCEHWEEQTGVSCGFCPFAVPEDLDDLTCITLFRLVQEGLTNVARHAQATHVTVELRRGHCGEQLRLSIEDDGCGMAVEGVTPAGFGLIGMRERVANLQGRLRIGSAPGQGVRIEAMLPIPGARA</sequence>
<protein>
    <submittedName>
        <fullName evidence="6">ATP-binding protein</fullName>
    </submittedName>
</protein>
<dbReference type="Pfam" id="PF02518">
    <property type="entry name" value="HATPase_c"/>
    <property type="match status" value="1"/>
</dbReference>
<comment type="caution">
    <text evidence="6">The sequence shown here is derived from an EMBL/GenBank/DDBJ whole genome shotgun (WGS) entry which is preliminary data.</text>
</comment>
<dbReference type="PANTHER" id="PTHR24421:SF58">
    <property type="entry name" value="SIGNAL TRANSDUCTION HISTIDINE-PROTEIN KINASE_PHOSPHATASE UHPB"/>
    <property type="match status" value="1"/>
</dbReference>
<evidence type="ECO:0000256" key="1">
    <source>
        <dbReference type="ARBA" id="ARBA00022679"/>
    </source>
</evidence>
<evidence type="ECO:0000259" key="5">
    <source>
        <dbReference type="PROSITE" id="PS50109"/>
    </source>
</evidence>
<evidence type="ECO:0000313" key="7">
    <source>
        <dbReference type="Proteomes" id="UP001596031"/>
    </source>
</evidence>
<feature type="domain" description="Histidine kinase" evidence="5">
    <location>
        <begin position="230"/>
        <end position="320"/>
    </location>
</feature>
<evidence type="ECO:0000256" key="2">
    <source>
        <dbReference type="ARBA" id="ARBA00022777"/>
    </source>
</evidence>
<keyword evidence="6" id="KW-0547">Nucleotide-binding</keyword>
<keyword evidence="6" id="KW-0067">ATP-binding</keyword>
<dbReference type="PANTHER" id="PTHR24421">
    <property type="entry name" value="NITRATE/NITRITE SENSOR PROTEIN NARX-RELATED"/>
    <property type="match status" value="1"/>
</dbReference>
<dbReference type="InterPro" id="IPR005467">
    <property type="entry name" value="His_kinase_dom"/>
</dbReference>
<keyword evidence="2" id="KW-0418">Kinase</keyword>
<dbReference type="CDD" id="cd16917">
    <property type="entry name" value="HATPase_UhpB-NarQ-NarX-like"/>
    <property type="match status" value="1"/>
</dbReference>
<dbReference type="InterPro" id="IPR011712">
    <property type="entry name" value="Sig_transdc_His_kin_sub3_dim/P"/>
</dbReference>
<dbReference type="Gene3D" id="3.30.565.10">
    <property type="entry name" value="Histidine kinase-like ATPase, C-terminal domain"/>
    <property type="match status" value="1"/>
</dbReference>
<feature type="transmembrane region" description="Helical" evidence="4">
    <location>
        <begin position="62"/>
        <end position="79"/>
    </location>
</feature>
<dbReference type="Gene3D" id="1.20.5.1930">
    <property type="match status" value="1"/>
</dbReference>
<dbReference type="SMART" id="SM00387">
    <property type="entry name" value="HATPase_c"/>
    <property type="match status" value="1"/>
</dbReference>
<dbReference type="Proteomes" id="UP001596031">
    <property type="component" value="Unassembled WGS sequence"/>
</dbReference>
<keyword evidence="4" id="KW-1133">Transmembrane helix</keyword>
<dbReference type="Pfam" id="PF07730">
    <property type="entry name" value="HisKA_3"/>
    <property type="match status" value="1"/>
</dbReference>
<keyword evidence="4" id="KW-0472">Membrane</keyword>
<dbReference type="RefSeq" id="WP_379724931.1">
    <property type="nucleotide sequence ID" value="NZ_JBHSMS010000062.1"/>
</dbReference>
<feature type="transmembrane region" description="Helical" evidence="4">
    <location>
        <begin position="21"/>
        <end position="42"/>
    </location>
</feature>
<dbReference type="InterPro" id="IPR050482">
    <property type="entry name" value="Sensor_HK_TwoCompSys"/>
</dbReference>
<dbReference type="PROSITE" id="PS50109">
    <property type="entry name" value="HIS_KIN"/>
    <property type="match status" value="1"/>
</dbReference>
<dbReference type="InterPro" id="IPR036890">
    <property type="entry name" value="HATPase_C_sf"/>
</dbReference>